<evidence type="ECO:0000313" key="6">
    <source>
        <dbReference type="EMBL" id="VDN02212.1"/>
    </source>
</evidence>
<dbReference type="GO" id="GO:0005840">
    <property type="term" value="C:ribosome"/>
    <property type="evidence" value="ECO:0007669"/>
    <property type="project" value="UniProtKB-KW"/>
</dbReference>
<dbReference type="InterPro" id="IPR051937">
    <property type="entry name" value="R3H_domain_containing"/>
</dbReference>
<dbReference type="InterPro" id="IPR036967">
    <property type="entry name" value="Ribosomal_uS11_sf"/>
</dbReference>
<reference evidence="6 7" key="2">
    <citation type="submission" date="2018-11" db="EMBL/GenBank/DDBJ databases">
        <authorList>
            <consortium name="Pathogen Informatics"/>
        </authorList>
    </citation>
    <scope>NUCLEOTIDE SEQUENCE [LARGE SCALE GENOMIC DNA]</scope>
</reference>
<protein>
    <submittedName>
        <fullName evidence="8">R3H domain-containing protein</fullName>
    </submittedName>
</protein>
<evidence type="ECO:0000256" key="3">
    <source>
        <dbReference type="ARBA" id="ARBA00023274"/>
    </source>
</evidence>
<dbReference type="GO" id="GO:0006412">
    <property type="term" value="P:translation"/>
    <property type="evidence" value="ECO:0007669"/>
    <property type="project" value="InterPro"/>
</dbReference>
<dbReference type="InterPro" id="IPR001374">
    <property type="entry name" value="R3H_dom"/>
</dbReference>
<evidence type="ECO:0000313" key="8">
    <source>
        <dbReference type="WBParaSite" id="TCLT_0000502901-mRNA-1"/>
    </source>
</evidence>
<dbReference type="CDD" id="cd02642">
    <property type="entry name" value="R3H_encore_like"/>
    <property type="match status" value="1"/>
</dbReference>
<dbReference type="OrthoDB" id="278430at2759"/>
<feature type="domain" description="R3H" evidence="5">
    <location>
        <begin position="154"/>
        <end position="224"/>
    </location>
</feature>
<dbReference type="OMA" id="HGHDYTD"/>
<dbReference type="PROSITE" id="PS51061">
    <property type="entry name" value="R3H"/>
    <property type="match status" value="1"/>
</dbReference>
<keyword evidence="1" id="KW-0597">Phosphoprotein</keyword>
<gene>
    <name evidence="6" type="ORF">TCLT_LOCUS5018</name>
</gene>
<dbReference type="Pfam" id="PF01424">
    <property type="entry name" value="R3H"/>
    <property type="match status" value="1"/>
</dbReference>
<dbReference type="PANTHER" id="PTHR15672:SF8">
    <property type="entry name" value="PROTEIN ENCORE"/>
    <property type="match status" value="1"/>
</dbReference>
<proteinExistence type="predicted"/>
<name>A0A158RBM4_THECL</name>
<accession>A0A158RBM4</accession>
<dbReference type="EMBL" id="UYYF01004315">
    <property type="protein sequence ID" value="VDN02212.1"/>
    <property type="molecule type" value="Genomic_DNA"/>
</dbReference>
<dbReference type="PANTHER" id="PTHR15672">
    <property type="entry name" value="CAMP-REGULATED PHOSPHOPROTEIN 21 RELATED R3H DOMAIN CONTAINING PROTEIN"/>
    <property type="match status" value="1"/>
</dbReference>
<dbReference type="SUPFAM" id="SSF82708">
    <property type="entry name" value="R3H domain"/>
    <property type="match status" value="1"/>
</dbReference>
<evidence type="ECO:0000256" key="2">
    <source>
        <dbReference type="ARBA" id="ARBA00022980"/>
    </source>
</evidence>
<dbReference type="Gene3D" id="3.30.1370.50">
    <property type="entry name" value="R3H-like domain"/>
    <property type="match status" value="1"/>
</dbReference>
<feature type="compositionally biased region" description="Acidic residues" evidence="4">
    <location>
        <begin position="38"/>
        <end position="49"/>
    </location>
</feature>
<dbReference type="GO" id="GO:1990904">
    <property type="term" value="C:ribonucleoprotein complex"/>
    <property type="evidence" value="ECO:0007669"/>
    <property type="project" value="UniProtKB-KW"/>
</dbReference>
<dbReference type="AlphaFoldDB" id="A0A158RBM4"/>
<evidence type="ECO:0000313" key="7">
    <source>
        <dbReference type="Proteomes" id="UP000276776"/>
    </source>
</evidence>
<organism evidence="8">
    <name type="scientific">Thelazia callipaeda</name>
    <name type="common">Oriental eyeworm</name>
    <name type="synonym">Parasitic nematode</name>
    <dbReference type="NCBI Taxonomy" id="103827"/>
    <lineage>
        <taxon>Eukaryota</taxon>
        <taxon>Metazoa</taxon>
        <taxon>Ecdysozoa</taxon>
        <taxon>Nematoda</taxon>
        <taxon>Chromadorea</taxon>
        <taxon>Rhabditida</taxon>
        <taxon>Spirurina</taxon>
        <taxon>Spiruromorpha</taxon>
        <taxon>Thelazioidea</taxon>
        <taxon>Thelaziidae</taxon>
        <taxon>Thelazia</taxon>
    </lineage>
</organism>
<dbReference type="WBParaSite" id="TCLT_0000502901-mRNA-1">
    <property type="protein sequence ID" value="TCLT_0000502901-mRNA-1"/>
    <property type="gene ID" value="TCLT_0000502901"/>
</dbReference>
<dbReference type="SMART" id="SM00393">
    <property type="entry name" value="R3H"/>
    <property type="match status" value="1"/>
</dbReference>
<dbReference type="SUPFAM" id="SSF53137">
    <property type="entry name" value="Translational machinery components"/>
    <property type="match status" value="1"/>
</dbReference>
<keyword evidence="7" id="KW-1185">Reference proteome</keyword>
<feature type="region of interest" description="Disordered" evidence="4">
    <location>
        <begin position="32"/>
        <end position="55"/>
    </location>
</feature>
<dbReference type="STRING" id="103827.A0A158RBM4"/>
<dbReference type="GO" id="GO:0003735">
    <property type="term" value="F:structural constituent of ribosome"/>
    <property type="evidence" value="ECO:0007669"/>
    <property type="project" value="InterPro"/>
</dbReference>
<sequence length="798" mass="89262">MSAEKEVKENERKKDDLLSAVDILRSKKPAKLAKQTGIDEEEEIEDCNEESVSKANETEEILSSAVQELDDTKTQETLNVIAPTKHKVLVRSQAVCGDDDSGVSVRHTPTSRLVASRSTFSSTSFDSNHDYTDSTGINLLSFITCTLHKNSKDRHMLLQLEQHMKKLIKDPRLVTDAAFRNSQKFPAMSSYNRMLVHRVAAFFGLDHNVDQNGTAVVVNKTSHTRLPDTEFLSLIQGNVYTDGPCQLERDAKSYEEGRQCLHTNVLFERRARSFEMGDYLRSDPAAFTVGCTFPPTSPFHLQLLHQQGSTSSTDVSSNNLLESPGSCYSYGDMPVMSVYQSSEGNTFGSNARGFLWSSSESYASSSKGLSLDTNALSSKNLSPHSSVTEQQTLSNQISSDFHDGQAVVKRAAIFTNRFYRSLHPEERNVEVAVSQQQMQNIYPTPHISTDLIPNPYVVTPVQEQTTYAFIPPCFHYTSPNLSVVSLIPPSRLVQKLPQQMSSLHITNSPTSAVPLQPYLVSPVAHTVYPQQVNFLPLLLHFVLFKVLLSFVQIIKCYVCSTWFQPKEPKACLFAVSNVANVQGIGPIPFTPYSVPSYDCNDLHQGNPVNIFDVTKSGSVFESAPAGNCSKMTRLRLLTKFVNRNPRNIEQLGLQAYPAGYELDIDRHKHSFIYKTNFQRHRNYVEGHVEHYKDGIVLKVSSREQQISAQLYSLSDVSACFNIGRILGLRCTMAGIHFLQAIDPDVIRRSEHVSAFSAGLTESGIKFGEPEATPITFEINPELTYDRYELLHTREDNIE</sequence>
<keyword evidence="3" id="KW-0687">Ribonucleoprotein</keyword>
<evidence type="ECO:0000256" key="1">
    <source>
        <dbReference type="ARBA" id="ARBA00022553"/>
    </source>
</evidence>
<dbReference type="InterPro" id="IPR036867">
    <property type="entry name" value="R3H_dom_sf"/>
</dbReference>
<dbReference type="GO" id="GO:0003676">
    <property type="term" value="F:nucleic acid binding"/>
    <property type="evidence" value="ECO:0007669"/>
    <property type="project" value="UniProtKB-UniRule"/>
</dbReference>
<dbReference type="Proteomes" id="UP000276776">
    <property type="component" value="Unassembled WGS sequence"/>
</dbReference>
<dbReference type="Gene3D" id="3.30.420.80">
    <property type="entry name" value="Ribosomal protein S11"/>
    <property type="match status" value="1"/>
</dbReference>
<evidence type="ECO:0000259" key="5">
    <source>
        <dbReference type="PROSITE" id="PS51061"/>
    </source>
</evidence>
<keyword evidence="2" id="KW-0689">Ribosomal protein</keyword>
<evidence type="ECO:0000256" key="4">
    <source>
        <dbReference type="SAM" id="MobiDB-lite"/>
    </source>
</evidence>
<reference evidence="8" key="1">
    <citation type="submission" date="2016-04" db="UniProtKB">
        <authorList>
            <consortium name="WormBaseParasite"/>
        </authorList>
    </citation>
    <scope>IDENTIFICATION</scope>
</reference>